<proteinExistence type="predicted"/>
<dbReference type="KEGG" id="mou:OU421_00375"/>
<dbReference type="Proteomes" id="UP001163096">
    <property type="component" value="Chromosome"/>
</dbReference>
<dbReference type="GeneID" id="76833511"/>
<reference evidence="3" key="1">
    <citation type="submission" date="2022-11" db="EMBL/GenBank/DDBJ databases">
        <title>Complete genome sequence of Methanogenium organophilum DSM 3596.</title>
        <authorList>
            <person name="Chen S.-C."/>
            <person name="Lai S.-J."/>
            <person name="You Y.-T."/>
        </authorList>
    </citation>
    <scope>NUCLEOTIDE SEQUENCE</scope>
    <source>
        <strain evidence="3">DSM 3596</strain>
    </source>
</reference>
<dbReference type="PROSITE" id="PS50164">
    <property type="entry name" value="GIY_YIG"/>
    <property type="match status" value="1"/>
</dbReference>
<organism evidence="3 4">
    <name type="scientific">Methanogenium organophilum</name>
    <dbReference type="NCBI Taxonomy" id="2199"/>
    <lineage>
        <taxon>Archaea</taxon>
        <taxon>Methanobacteriati</taxon>
        <taxon>Methanobacteriota</taxon>
        <taxon>Stenosarchaea group</taxon>
        <taxon>Methanomicrobia</taxon>
        <taxon>Methanomicrobiales</taxon>
        <taxon>Methanomicrobiaceae</taxon>
        <taxon>Methanogenium</taxon>
    </lineage>
</organism>
<feature type="region of interest" description="Disordered" evidence="1">
    <location>
        <begin position="149"/>
        <end position="174"/>
    </location>
</feature>
<gene>
    <name evidence="3" type="ORF">OU421_00375</name>
</gene>
<dbReference type="SUPFAM" id="SSF82771">
    <property type="entry name" value="GIY-YIG endonuclease"/>
    <property type="match status" value="1"/>
</dbReference>
<dbReference type="RefSeq" id="WP_268186591.1">
    <property type="nucleotide sequence ID" value="NZ_CP113361.1"/>
</dbReference>
<name>A0A9X9S4K9_METOG</name>
<dbReference type="Gene3D" id="3.40.1440.10">
    <property type="entry name" value="GIY-YIG endonuclease"/>
    <property type="match status" value="1"/>
</dbReference>
<accession>A0A9X9S4K9</accession>
<dbReference type="SMART" id="SM00465">
    <property type="entry name" value="GIYc"/>
    <property type="match status" value="1"/>
</dbReference>
<keyword evidence="4" id="KW-1185">Reference proteome</keyword>
<dbReference type="InterPro" id="IPR035901">
    <property type="entry name" value="GIY-YIG_endonuc_sf"/>
</dbReference>
<dbReference type="EMBL" id="CP113361">
    <property type="protein sequence ID" value="WAI01365.1"/>
    <property type="molecule type" value="Genomic_DNA"/>
</dbReference>
<evidence type="ECO:0000256" key="1">
    <source>
        <dbReference type="SAM" id="MobiDB-lite"/>
    </source>
</evidence>
<evidence type="ECO:0000259" key="2">
    <source>
        <dbReference type="PROSITE" id="PS50164"/>
    </source>
</evidence>
<dbReference type="AlphaFoldDB" id="A0A9X9S4K9"/>
<sequence>MDYFSDSWCSLKWSRWAPLQNYNKELSNLSNTSGLYRIRPIQKDFLMYIGQTGRSLRERMGQLRIYTRSESEMPFNDPHTAAPSLWAWRDAEGWEFECSVASVEFNELTKRDSKQMREGFESYLLWRYRLEKGESTLCNFGRFHPQYFKSSSRSSGRRGDRLSEDEINISGGPSLPPLNLKGSPCNADWMDLDWKGPIPLTKGCGGDCGNSPGLYKIMFGDEVVYIGQSSSLKSRLNSHVNKNWEGDPEVAVCMTDVEIREYQLHEWENDLIAGFFSEYNRPPKYQFKNLE</sequence>
<dbReference type="InterPro" id="IPR000305">
    <property type="entry name" value="GIY-YIG_endonuc"/>
</dbReference>
<evidence type="ECO:0000313" key="3">
    <source>
        <dbReference type="EMBL" id="WAI01365.1"/>
    </source>
</evidence>
<protein>
    <recommendedName>
        <fullName evidence="2">GIY-YIG domain-containing protein</fullName>
    </recommendedName>
</protein>
<feature type="domain" description="GIY-YIG" evidence="2">
    <location>
        <begin position="210"/>
        <end position="281"/>
    </location>
</feature>
<evidence type="ECO:0000313" key="4">
    <source>
        <dbReference type="Proteomes" id="UP001163096"/>
    </source>
</evidence>